<sequence length="208" mass="23493">MTALVVKDLMTIQRQLKTQAFILIPMLLFSILMGQGSIIFSFILFILVIQAITALTYDELCSWDKYVNTLPISKSEIVLSKYMLSLVLMLIGLIIALPVVFIMNHFTNDWGTANFFLTFNLLIGAAFCLLALILPIYIKYGSIKGRIVLIVLCFIPGLLIGLLEEYFADVVITISKLQQFSYLAPFIGLFILWLSSLIATAIYKRKDF</sequence>
<dbReference type="InterPro" id="IPR025699">
    <property type="entry name" value="ABC2_memb-like"/>
</dbReference>
<dbReference type="GeneID" id="48278013"/>
<organism evidence="2 4">
    <name type="scientific">Lysinibacillus sphaericus</name>
    <name type="common">Bacillus sphaericus</name>
    <dbReference type="NCBI Taxonomy" id="1421"/>
    <lineage>
        <taxon>Bacteria</taxon>
        <taxon>Bacillati</taxon>
        <taxon>Bacillota</taxon>
        <taxon>Bacilli</taxon>
        <taxon>Bacillales</taxon>
        <taxon>Bacillaceae</taxon>
        <taxon>Lysinibacillus</taxon>
    </lineage>
</organism>
<evidence type="ECO:0000256" key="1">
    <source>
        <dbReference type="SAM" id="Phobius"/>
    </source>
</evidence>
<gene>
    <name evidence="2" type="ORF">LS41612_17565</name>
    <name evidence="3" type="ORF">NCTC10338_01170</name>
</gene>
<dbReference type="EMBL" id="UFSZ01000001">
    <property type="protein sequence ID" value="SUV16096.1"/>
    <property type="molecule type" value="Genomic_DNA"/>
</dbReference>
<dbReference type="PANTHER" id="PTHR41309:SF2">
    <property type="entry name" value="MEMBRANE PROTEIN"/>
    <property type="match status" value="1"/>
</dbReference>
<feature type="transmembrane region" description="Helical" evidence="1">
    <location>
        <begin position="145"/>
        <end position="163"/>
    </location>
</feature>
<feature type="transmembrane region" description="Helical" evidence="1">
    <location>
        <begin position="115"/>
        <end position="138"/>
    </location>
</feature>
<evidence type="ECO:0000313" key="2">
    <source>
        <dbReference type="EMBL" id="AVK97962.1"/>
    </source>
</evidence>
<evidence type="ECO:0000313" key="4">
    <source>
        <dbReference type="Proteomes" id="UP000238825"/>
    </source>
</evidence>
<keyword evidence="1" id="KW-0472">Membrane</keyword>
<evidence type="ECO:0000313" key="5">
    <source>
        <dbReference type="Proteomes" id="UP000255295"/>
    </source>
</evidence>
<feature type="transmembrane region" description="Helical" evidence="1">
    <location>
        <begin position="20"/>
        <end position="49"/>
    </location>
</feature>
<proteinExistence type="predicted"/>
<protein>
    <submittedName>
        <fullName evidence="3">Membrane protein</fullName>
    </submittedName>
    <submittedName>
        <fullName evidence="2">Transporter</fullName>
    </submittedName>
</protein>
<keyword evidence="1" id="KW-1133">Transmembrane helix</keyword>
<feature type="transmembrane region" description="Helical" evidence="1">
    <location>
        <begin position="82"/>
        <end position="103"/>
    </location>
</feature>
<dbReference type="RefSeq" id="WP_024361984.1">
    <property type="nucleotide sequence ID" value="NZ_BJNS01000005.1"/>
</dbReference>
<dbReference type="EMBL" id="CP019980">
    <property type="protein sequence ID" value="AVK97962.1"/>
    <property type="molecule type" value="Genomic_DNA"/>
</dbReference>
<name>A0A2S0K3K8_LYSSH</name>
<dbReference type="PANTHER" id="PTHR41309">
    <property type="entry name" value="MEMBRANE PROTEIN-RELATED"/>
    <property type="match status" value="1"/>
</dbReference>
<feature type="transmembrane region" description="Helical" evidence="1">
    <location>
        <begin position="183"/>
        <end position="203"/>
    </location>
</feature>
<reference evidence="3 5" key="2">
    <citation type="submission" date="2018-06" db="EMBL/GenBank/DDBJ databases">
        <authorList>
            <consortium name="Pathogen Informatics"/>
            <person name="Doyle S."/>
        </authorList>
    </citation>
    <scope>NUCLEOTIDE SEQUENCE [LARGE SCALE GENOMIC DNA]</scope>
    <source>
        <strain evidence="3 5">NCTC10338</strain>
    </source>
</reference>
<dbReference type="Proteomes" id="UP000255295">
    <property type="component" value="Unassembled WGS sequence"/>
</dbReference>
<dbReference type="Pfam" id="PF13346">
    <property type="entry name" value="ABC2_membrane_5"/>
    <property type="match status" value="1"/>
</dbReference>
<reference evidence="2 4" key="1">
    <citation type="submission" date="2017-03" db="EMBL/GenBank/DDBJ databases">
        <title>The whole genome sequencing and assembly of Lysinibacillus sphaericus DSM 28T strain.</title>
        <authorList>
            <person name="Lee Y.-J."/>
            <person name="Yi H."/>
            <person name="Bahn Y.-S."/>
            <person name="Kim J.F."/>
            <person name="Lee D.-W."/>
        </authorList>
    </citation>
    <scope>NUCLEOTIDE SEQUENCE [LARGE SCALE GENOMIC DNA]</scope>
    <source>
        <strain evidence="2 4">DSM 28</strain>
    </source>
</reference>
<accession>A0A2S0K3K8</accession>
<dbReference type="Proteomes" id="UP000238825">
    <property type="component" value="Chromosome"/>
</dbReference>
<evidence type="ECO:0000313" key="3">
    <source>
        <dbReference type="EMBL" id="SUV16096.1"/>
    </source>
</evidence>
<keyword evidence="1" id="KW-0812">Transmembrane</keyword>
<dbReference type="AlphaFoldDB" id="A0A2S0K3K8"/>